<dbReference type="OrthoDB" id="9770715at2"/>
<dbReference type="Pfam" id="PF08668">
    <property type="entry name" value="HDOD"/>
    <property type="match status" value="1"/>
</dbReference>
<evidence type="ECO:0000313" key="1">
    <source>
        <dbReference type="EMBL" id="KYC29398.1"/>
    </source>
</evidence>
<sequence>MKLTALFNHENALPTSPQIIQELIESFRDENISSDELARKIALNPVLGANVLRLANSPYYHVSRQVGSIRDAIAMLGFVTVRTLVITCGLVARFKATPGIELRQFWRYSLSTAVAGKWLAAKTGENAELAFTIGIVHGLGQLMLHLGLPEQAGTLDKITSIYSENRLQMERDVFDFTYADVSAELVARWKFPDAMVEAIRAFSRPFEKETLNRQGTILHLAAWLARMDELGFDAAARQAACPRDVAGLLGLAPEVLLAEIPSLGELRAGLEDLMP</sequence>
<evidence type="ECO:0000313" key="2">
    <source>
        <dbReference type="Proteomes" id="UP000243416"/>
    </source>
</evidence>
<dbReference type="AlphaFoldDB" id="A0A656Z9B3"/>
<keyword evidence="1" id="KW-0418">Kinase</keyword>
<dbReference type="PANTHER" id="PTHR33525">
    <property type="match status" value="1"/>
</dbReference>
<organism evidence="1 2">
    <name type="scientific">Sterolibacterium denitrificans</name>
    <dbReference type="NCBI Taxonomy" id="157592"/>
    <lineage>
        <taxon>Bacteria</taxon>
        <taxon>Pseudomonadati</taxon>
        <taxon>Pseudomonadota</taxon>
        <taxon>Betaproteobacteria</taxon>
        <taxon>Nitrosomonadales</taxon>
        <taxon>Sterolibacteriaceae</taxon>
        <taxon>Sterolibacterium</taxon>
    </lineage>
</organism>
<dbReference type="SUPFAM" id="SSF109604">
    <property type="entry name" value="HD-domain/PDEase-like"/>
    <property type="match status" value="1"/>
</dbReference>
<accession>A0A656Z9B3</accession>
<dbReference type="PANTHER" id="PTHR33525:SF3">
    <property type="entry name" value="RIBONUCLEASE Y"/>
    <property type="match status" value="1"/>
</dbReference>
<dbReference type="PROSITE" id="PS51833">
    <property type="entry name" value="HDOD"/>
    <property type="match status" value="1"/>
</dbReference>
<dbReference type="GO" id="GO:0016301">
    <property type="term" value="F:kinase activity"/>
    <property type="evidence" value="ECO:0007669"/>
    <property type="project" value="UniProtKB-KW"/>
</dbReference>
<dbReference type="Gene3D" id="1.10.3210.10">
    <property type="entry name" value="Hypothetical protein af1432"/>
    <property type="match status" value="1"/>
</dbReference>
<gene>
    <name evidence="1" type="ORF">ACY05_02480</name>
</gene>
<keyword evidence="2" id="KW-1185">Reference proteome</keyword>
<dbReference type="InterPro" id="IPR013976">
    <property type="entry name" value="HDOD"/>
</dbReference>
<comment type="caution">
    <text evidence="1">The sequence shown here is derived from an EMBL/GenBank/DDBJ whole genome shotgun (WGS) entry which is preliminary data.</text>
</comment>
<name>A0A656Z9B3_9PROT</name>
<proteinExistence type="predicted"/>
<protein>
    <submittedName>
        <fullName evidence="1">Histidine kinase</fullName>
    </submittedName>
</protein>
<dbReference type="Proteomes" id="UP000243416">
    <property type="component" value="Unassembled WGS sequence"/>
</dbReference>
<dbReference type="RefSeq" id="WP_067170295.1">
    <property type="nucleotide sequence ID" value="NZ_LFZK01000001.1"/>
</dbReference>
<keyword evidence="1" id="KW-0808">Transferase</keyword>
<reference evidence="1 2" key="1">
    <citation type="journal article" date="2016" name="ISME J.">
        <title>Integrated multi-omics analyses reveal the biochemical mechanisms and phylogenetic relevance of anaerobic androgen biodegradation in the environment.</title>
        <authorList>
            <person name="Yang F.C."/>
            <person name="Chen Y.L."/>
            <person name="Tang S.L."/>
            <person name="Yu C.P."/>
            <person name="Wang P.H."/>
            <person name="Ismail W."/>
            <person name="Wang C.H."/>
            <person name="Ding J.Y."/>
            <person name="Yang C.Y."/>
            <person name="Yang C.Y."/>
            <person name="Chiang Y.R."/>
        </authorList>
    </citation>
    <scope>NUCLEOTIDE SEQUENCE [LARGE SCALE GENOMIC DNA]</scope>
    <source>
        <strain evidence="1 2">DSM 13999</strain>
    </source>
</reference>
<dbReference type="InterPro" id="IPR052340">
    <property type="entry name" value="RNase_Y/CdgJ"/>
</dbReference>
<dbReference type="EMBL" id="LFZK01000001">
    <property type="protein sequence ID" value="KYC29398.1"/>
    <property type="molecule type" value="Genomic_DNA"/>
</dbReference>